<feature type="region of interest" description="Disordered" evidence="13">
    <location>
        <begin position="341"/>
        <end position="463"/>
    </location>
</feature>
<feature type="compositionally biased region" description="Basic and acidic residues" evidence="13">
    <location>
        <begin position="1533"/>
        <end position="1545"/>
    </location>
</feature>
<dbReference type="Gene3D" id="3.30.70.330">
    <property type="match status" value="1"/>
</dbReference>
<comment type="subcellular location">
    <subcellularLocation>
        <location evidence="1">Nucleus</location>
    </subcellularLocation>
</comment>
<evidence type="ECO:0000256" key="10">
    <source>
        <dbReference type="ARBA" id="ARBA00071304"/>
    </source>
</evidence>
<protein>
    <recommendedName>
        <fullName evidence="10">Peroxisome proliferator-activated receptor gamma coactivator-related protein 1</fullName>
    </recommendedName>
    <alternativeName>
        <fullName evidence="11">PGC-1-related coactivator</fullName>
    </alternativeName>
</protein>
<evidence type="ECO:0000256" key="11">
    <source>
        <dbReference type="ARBA" id="ARBA00079467"/>
    </source>
</evidence>
<keyword evidence="16" id="KW-1185">Reference proteome</keyword>
<keyword evidence="2" id="KW-0597">Phosphoprotein</keyword>
<dbReference type="Proteomes" id="UP000291020">
    <property type="component" value="Unassembled WGS sequence"/>
</dbReference>
<feature type="compositionally biased region" description="Pro residues" evidence="13">
    <location>
        <begin position="922"/>
        <end position="945"/>
    </location>
</feature>
<proteinExistence type="predicted"/>
<feature type="region of interest" description="Disordered" evidence="13">
    <location>
        <begin position="476"/>
        <end position="703"/>
    </location>
</feature>
<dbReference type="SUPFAM" id="SSF54928">
    <property type="entry name" value="RNA-binding domain, RBD"/>
    <property type="match status" value="1"/>
</dbReference>
<feature type="compositionally biased region" description="Polar residues" evidence="13">
    <location>
        <begin position="518"/>
        <end position="533"/>
    </location>
</feature>
<feature type="compositionally biased region" description="Basic residues" evidence="13">
    <location>
        <begin position="1658"/>
        <end position="1668"/>
    </location>
</feature>
<feature type="compositionally biased region" description="Pro residues" evidence="13">
    <location>
        <begin position="687"/>
        <end position="697"/>
    </location>
</feature>
<keyword evidence="3 12" id="KW-0694">RNA-binding</keyword>
<dbReference type="FunFam" id="3.30.70.330:FF:000199">
    <property type="entry name" value="Putative peroxisome proliferator-activated receptor gamma coactivator-related protein 1"/>
    <property type="match status" value="1"/>
</dbReference>
<evidence type="ECO:0000256" key="12">
    <source>
        <dbReference type="PROSITE-ProRule" id="PRU00176"/>
    </source>
</evidence>
<dbReference type="PANTHER" id="PTHR15528">
    <property type="entry name" value="PEROXISOME PROLIFERATOR ACTIVATED RECEPTOR GAMMA COACTIVATOR 1 PGC-1 -RELATED"/>
    <property type="match status" value="1"/>
</dbReference>
<comment type="subunit">
    <text evidence="9">Interacts with CREB1 and NRF1.</text>
</comment>
<dbReference type="InterPro" id="IPR034605">
    <property type="entry name" value="PGC-1"/>
</dbReference>
<feature type="compositionally biased region" description="Basic residues" evidence="13">
    <location>
        <begin position="1553"/>
        <end position="1562"/>
    </location>
</feature>
<dbReference type="InterPro" id="IPR034834">
    <property type="entry name" value="PRC_RRM"/>
</dbReference>
<accession>A0A452GFG3</accession>
<feature type="compositionally biased region" description="Pro residues" evidence="13">
    <location>
        <begin position="1114"/>
        <end position="1139"/>
    </location>
</feature>
<feature type="region of interest" description="Disordered" evidence="13">
    <location>
        <begin position="1475"/>
        <end position="1675"/>
    </location>
</feature>
<feature type="compositionally biased region" description="Pro residues" evidence="13">
    <location>
        <begin position="1165"/>
        <end position="1190"/>
    </location>
</feature>
<evidence type="ECO:0000256" key="8">
    <source>
        <dbReference type="ARBA" id="ARBA00058682"/>
    </source>
</evidence>
<evidence type="ECO:0000256" key="4">
    <source>
        <dbReference type="ARBA" id="ARBA00023015"/>
    </source>
</evidence>
<feature type="region of interest" description="Disordered" evidence="13">
    <location>
        <begin position="1386"/>
        <end position="1463"/>
    </location>
</feature>
<feature type="compositionally biased region" description="Basic and acidic residues" evidence="13">
    <location>
        <begin position="614"/>
        <end position="625"/>
    </location>
</feature>
<evidence type="ECO:0000256" key="2">
    <source>
        <dbReference type="ARBA" id="ARBA00022553"/>
    </source>
</evidence>
<sequence length="1815" mass="193786">MRFSTECFSLEEDELSRHLVPTCSDAILEAEGILGTMQSYLDSSVISIIEDFGTLTENKTCLDAPNELSLLTAITEILDSTDDETLSPFDTTLDSELLALPRERECSSFQKFLSLSRASPEHRVPALDDPWGLSGPAAIGKVETGPVDLPWNRPLSCLEEPATLKPRPSRAPWAERKLPRPQPLPQRSDGEEEEDAASPGQHGGVAATRGLRESPMDLCAEAGGEEAAWLEDTDTPCIISTGAGSLSELVKSMHPYCLPTLTVCLDPASEPVAKEFLSGPLLLEIVPGEGESLEIPVVLQQLGPGAQFPAEGEGASGFLPGERGGALEPLLTDGVVPVELPAHGCETEGPVRAPQEEPPSPTQARESPRGIDPEAKDEVRQRDQDLESSSRRSTEAPVGGKHQGTEKGRGRERARKSRKKKREESQKGQAKPDGDCVVRRLRSTSTVQPPAPQRSPSWAARPSVQVSTFLAKQLEQAKKEGQMELQSARGRPRAAAAGGGLQRKGCPAMQKQLEAEKTNMQPAGQSAKTSGPSEQAMLSPGEQGEVAPGCSEGSQPAPPTGSTPLHRDLSAEGEALWSLQEAERAGAEAAGWPSKPKALSLTEYRLRMLHRQPRRADGKEEEKQAASKWPSVPEPPTELAEIPCLMVPVRPPPTQPAQPVETPSSQRGPETPASPPDTPPLARKAPAGPPQPEPALVPPGLQLPVPPPALGAAGAVTPLASPASYGLYPPVPSWPCFGPPPAGYPSLPPPPAAGGSPNAFHLVPGLPPPAVAWPPPALPLPPFGPGAPCAPMGWPLALQPPYWPGIPLPPPMVYSDPGAALLSPGANSFPGSPAALAPSCQEPSAFTVQPTKPVLASQATAAAKHEVPAQPLQRGAQPSGRASDPRRQSRPVGESPAPQPVGQPPIATTQTVGESAAAWPVGQPPAPWPVGQPPAQPTRDPPAPWPVRKSSAAQHPIVTAQPMEESVPAAAPWPVGESTAAQPVGEPPAQSTRQPPAPRPVGEPPAQSTRQPPAPQPIGEPPAQSMREPPAPRPMGEPPAQSTREPPAPRPVGEPPAQSTRQPPSPRPMGEPPAQSPREPPAPQPMGEPPAQSTREPPAPRPVGEPPAQSTRQPPSPRPMGEPPAQSPREPPAPQPMGEPPAQSTREPPAPRPVGEPPAQSTRQPPSPRPMGEPPAQSPREPPAPRPMGEPPAQSTREPPAPRPVGEPPDTCPKAAAAAPAKVSVPSLLEGAQPDPKGAVLQEPRPPGHTSIPGKAGALLRAREESQPTKPAPARPWRHRPLIGPAQPGASKDIVQAFISEIGIEASDLSSLLEQFEKTEATKEELHVRCPRDRLVLRNAGSESHQDKNPPDSLHAPELANVAGLTPPATPPHQLWKPLAAVSLLGKPGAAPQEGSQRTAKFMEAKPLPQSKPRGKGQLPTTCGPPPRHVGSGDHDYCVRGPGQPEEGSRLPSTPAPSELGSRWNVKHHQDITIKLPSSLPTRTLAWPRLSPKPGTAPGSSEQLDHRTSAQTQIVTDRSSPRPSVLLSPDTSPCRDEEPRTRDPQLKQLAAKRSLRCYRRRGASPSPRARASRSFSSTSSGASASSSSSSSSSSSRSRSRSLSPPPKRWRRYHSRRSRSSHSSSRSSCGSCGRSRGRSSSSSSYSSRSSSASHSRSPSPRRRSNRRRRYDYCDPPDRLQHQKVLHKERAIEERRVVFIGKIPSRMTRAELRHRFSVFGDIEECTLHFRAEGDNYGFVTYRYAKEAFAAIESGHKLRRPDEQPFDLCFGGRRQFCRRNYADLDSNREDFDPAPIKSKFDSLDFDTLLKQAQRKLRR</sequence>
<dbReference type="InterPro" id="IPR035979">
    <property type="entry name" value="RBD_domain_sf"/>
</dbReference>
<dbReference type="PANTHER" id="PTHR15528:SF5">
    <property type="entry name" value="PEROXISOME PROLIFERATOR-ACTIVATED RECEPTOR GAMMA COACTIVATOR-RELATED PROTEIN 1"/>
    <property type="match status" value="1"/>
</dbReference>
<evidence type="ECO:0000256" key="9">
    <source>
        <dbReference type="ARBA" id="ARBA00063598"/>
    </source>
</evidence>
<feature type="region of interest" description="Disordered" evidence="13">
    <location>
        <begin position="856"/>
        <end position="1289"/>
    </location>
</feature>
<feature type="compositionally biased region" description="Low complexity" evidence="13">
    <location>
        <begin position="1214"/>
        <end position="1227"/>
    </location>
</feature>
<reference evidence="16" key="1">
    <citation type="journal article" date="2017" name="PLoS ONE">
        <title>The Agassiz's desert tortoise genome provides a resource for the conservation of a threatened species.</title>
        <authorList>
            <person name="Tollis M."/>
            <person name="DeNardo D.F."/>
            <person name="Cornelius J.A."/>
            <person name="Dolby G.A."/>
            <person name="Edwards T."/>
            <person name="Henen B.T."/>
            <person name="Karl A.E."/>
            <person name="Murphy R.W."/>
            <person name="Kusumi K."/>
        </authorList>
    </citation>
    <scope>NUCLEOTIDE SEQUENCE [LARGE SCALE GENOMIC DNA]</scope>
</reference>
<dbReference type="GO" id="GO:0003723">
    <property type="term" value="F:RNA binding"/>
    <property type="evidence" value="ECO:0007669"/>
    <property type="project" value="UniProtKB-UniRule"/>
</dbReference>
<feature type="domain" description="RRM" evidence="14">
    <location>
        <begin position="1694"/>
        <end position="1770"/>
    </location>
</feature>
<name>A0A452GFG3_9SAUR</name>
<keyword evidence="5" id="KW-0010">Activator</keyword>
<evidence type="ECO:0000313" key="16">
    <source>
        <dbReference type="Proteomes" id="UP000291020"/>
    </source>
</evidence>
<dbReference type="Ensembl" id="ENSGAGT00000000323.1">
    <property type="protein sequence ID" value="ENSGAGP00000000284.1"/>
    <property type="gene ID" value="ENSGAGG00000000257.1"/>
</dbReference>
<comment type="function">
    <text evidence="8">Acts as a coactivator during transcriptional activation of nuclear genes related to mitochondrial biogenesis and cell growth. Involved in the transcription coactivation of CREB and NRF1 target genes.</text>
</comment>
<evidence type="ECO:0000256" key="7">
    <source>
        <dbReference type="ARBA" id="ARBA00023242"/>
    </source>
</evidence>
<evidence type="ECO:0000256" key="6">
    <source>
        <dbReference type="ARBA" id="ARBA00023163"/>
    </source>
</evidence>
<feature type="compositionally biased region" description="Basic residues" evidence="13">
    <location>
        <begin position="412"/>
        <end position="421"/>
    </location>
</feature>
<evidence type="ECO:0000256" key="5">
    <source>
        <dbReference type="ARBA" id="ARBA00023159"/>
    </source>
</evidence>
<dbReference type="SMART" id="SM00360">
    <property type="entry name" value="RRM"/>
    <property type="match status" value="1"/>
</dbReference>
<dbReference type="Pfam" id="PF00076">
    <property type="entry name" value="RRM_1"/>
    <property type="match status" value="1"/>
</dbReference>
<feature type="compositionally biased region" description="Basic residues" evidence="13">
    <location>
        <begin position="1607"/>
        <end position="1619"/>
    </location>
</feature>
<feature type="compositionally biased region" description="Basic and acidic residues" evidence="13">
    <location>
        <begin position="366"/>
        <end position="394"/>
    </location>
</feature>
<evidence type="ECO:0000256" key="3">
    <source>
        <dbReference type="ARBA" id="ARBA00022884"/>
    </source>
</evidence>
<evidence type="ECO:0000313" key="15">
    <source>
        <dbReference type="Ensembl" id="ENSGAGP00000000284.1"/>
    </source>
</evidence>
<dbReference type="InterPro" id="IPR000504">
    <property type="entry name" value="RRM_dom"/>
</dbReference>
<feature type="compositionally biased region" description="Basic and acidic residues" evidence="13">
    <location>
        <begin position="422"/>
        <end position="438"/>
    </location>
</feature>
<feature type="compositionally biased region" description="Pro residues" evidence="13">
    <location>
        <begin position="1199"/>
        <end position="1211"/>
    </location>
</feature>
<keyword evidence="7" id="KW-0539">Nucleus</keyword>
<evidence type="ECO:0000256" key="1">
    <source>
        <dbReference type="ARBA" id="ARBA00004123"/>
    </source>
</evidence>
<feature type="compositionally biased region" description="Low complexity" evidence="13">
    <location>
        <begin position="1563"/>
        <end position="1602"/>
    </location>
</feature>
<dbReference type="CDD" id="cd12624">
    <property type="entry name" value="RRM_PRC"/>
    <property type="match status" value="1"/>
</dbReference>
<reference evidence="15" key="2">
    <citation type="submission" date="2025-08" db="UniProtKB">
        <authorList>
            <consortium name="Ensembl"/>
        </authorList>
    </citation>
    <scope>IDENTIFICATION</scope>
</reference>
<reference evidence="15" key="3">
    <citation type="submission" date="2025-09" db="UniProtKB">
        <authorList>
            <consortium name="Ensembl"/>
        </authorList>
    </citation>
    <scope>IDENTIFICATION</scope>
</reference>
<keyword evidence="4" id="KW-0805">Transcription regulation</keyword>
<organism evidence="15 16">
    <name type="scientific">Gopherus agassizii</name>
    <name type="common">Agassiz's desert tortoise</name>
    <dbReference type="NCBI Taxonomy" id="38772"/>
    <lineage>
        <taxon>Eukaryota</taxon>
        <taxon>Metazoa</taxon>
        <taxon>Chordata</taxon>
        <taxon>Craniata</taxon>
        <taxon>Vertebrata</taxon>
        <taxon>Euteleostomi</taxon>
        <taxon>Archelosauria</taxon>
        <taxon>Testudinata</taxon>
        <taxon>Testudines</taxon>
        <taxon>Cryptodira</taxon>
        <taxon>Durocryptodira</taxon>
        <taxon>Testudinoidea</taxon>
        <taxon>Testudinidae</taxon>
        <taxon>Gopherus</taxon>
    </lineage>
</organism>
<evidence type="ECO:0000256" key="13">
    <source>
        <dbReference type="SAM" id="MobiDB-lite"/>
    </source>
</evidence>
<feature type="compositionally biased region" description="Pro residues" evidence="13">
    <location>
        <begin position="1063"/>
        <end position="1088"/>
    </location>
</feature>
<dbReference type="GO" id="GO:0003712">
    <property type="term" value="F:transcription coregulator activity"/>
    <property type="evidence" value="ECO:0007669"/>
    <property type="project" value="InterPro"/>
</dbReference>
<dbReference type="STRING" id="38772.ENSGAGP00000000284"/>
<dbReference type="GO" id="GO:0005634">
    <property type="term" value="C:nucleus"/>
    <property type="evidence" value="ECO:0007669"/>
    <property type="project" value="UniProtKB-SubCell"/>
</dbReference>
<dbReference type="PROSITE" id="PS50102">
    <property type="entry name" value="RRM"/>
    <property type="match status" value="1"/>
</dbReference>
<feature type="region of interest" description="Disordered" evidence="13">
    <location>
        <begin position="1337"/>
        <end position="1374"/>
    </location>
</feature>
<evidence type="ECO:0000259" key="14">
    <source>
        <dbReference type="PROSITE" id="PS50102"/>
    </source>
</evidence>
<keyword evidence="6" id="KW-0804">Transcription</keyword>
<dbReference type="GO" id="GO:0045944">
    <property type="term" value="P:positive regulation of transcription by RNA polymerase II"/>
    <property type="evidence" value="ECO:0007669"/>
    <property type="project" value="TreeGrafter"/>
</dbReference>
<feature type="compositionally biased region" description="Low complexity" evidence="13">
    <location>
        <begin position="1620"/>
        <end position="1657"/>
    </location>
</feature>
<feature type="region of interest" description="Disordered" evidence="13">
    <location>
        <begin position="160"/>
        <end position="210"/>
    </location>
</feature>
<dbReference type="InterPro" id="IPR012677">
    <property type="entry name" value="Nucleotide-bd_a/b_plait_sf"/>
</dbReference>